<evidence type="ECO:0000256" key="3">
    <source>
        <dbReference type="ARBA" id="ARBA00022679"/>
    </source>
</evidence>
<evidence type="ECO:0000313" key="10">
    <source>
        <dbReference type="EMBL" id="GAT60921.1"/>
    </source>
</evidence>
<sequence>MQSRSTISRLPLPKQPLLIHKLTPDPRTPTKTFREVLNTNPSIQRRARLLAPEAHFSFVSPFPAEFPYAIQYEEADAQRAIDAWLAAREPKNPQAPNEQLCKYTRDQPTKAVLLGVTEAVLRDCLPHLDVGDALDVVGTPALVPEPETATKTPNGPRDDLIEVLSGQAVLMSEEFSPWALRYSGHQFGTFAGQLGDGRATTILVTSPPNEPDKVYELQLKGSGRTPFSRSADGLAVVRSSIREFLGSEAVHALGIPTTRALALISLPDLAVYRETEERAAILTRVAPSFLRIGSFEALSPPQNVFIFGGGQQPANWEALRILGEWVAGPVLRLPEMQEPGKAWGSALLLEIARRNARMAASWQAYGYMNGVMNTDNISVLGLTIDYGPYSFMDAFDWYHITNHDDAEARYAYRSQPAAIIYALRALNNALAPLLGAENEKGAAITTGWAENVDKEKIEEWRKVGLEFKDELERVAQDVMADEYGRLMKKRLALRRSESADEATLRLALRRSESADEATLVRPLLDLMAKHKLDFHATFRVLTDFQPGMVPSTKGNGPNTVLDTFVERLLAQAPIPSGLDPSQATQDLREWLALYARRIEREADAWEGDLNSQRTTAGRAANPRFVLRQWVLQEVIAAVEKDAVRGRRIMAKVLHMACNPFEPWGGENVNETEVGKLSAEEREERRFCGFGAKELLGFQCSCSS</sequence>
<dbReference type="EMBL" id="DF849967">
    <property type="protein sequence ID" value="GAT60921.1"/>
    <property type="molecule type" value="Genomic_DNA"/>
</dbReference>
<comment type="similarity">
    <text evidence="2">Belongs to the SELO family.</text>
</comment>
<keyword evidence="7" id="KW-0067">ATP-binding</keyword>
<accession>A0ABQ0MC32</accession>
<keyword evidence="5" id="KW-0479">Metal-binding</keyword>
<keyword evidence="4" id="KW-0548">Nucleotidyltransferase</keyword>
<evidence type="ECO:0000256" key="2">
    <source>
        <dbReference type="ARBA" id="ARBA00009747"/>
    </source>
</evidence>
<keyword evidence="8" id="KW-0460">Magnesium</keyword>
<gene>
    <name evidence="10" type="ORF">MCHLO_17009</name>
</gene>
<reference evidence="10" key="1">
    <citation type="submission" date="2014-09" db="EMBL/GenBank/DDBJ databases">
        <title>Genome sequence of the luminous mushroom Mycena chlorophos for searching fungal bioluminescence genes.</title>
        <authorList>
            <person name="Tanaka Y."/>
            <person name="Kasuga D."/>
            <person name="Oba Y."/>
            <person name="Hase S."/>
            <person name="Sato K."/>
            <person name="Oba Y."/>
            <person name="Sakakibara Y."/>
        </authorList>
    </citation>
    <scope>NUCLEOTIDE SEQUENCE</scope>
</reference>
<keyword evidence="6" id="KW-0547">Nucleotide-binding</keyword>
<name>A0ABQ0MC32_MYCCL</name>
<proteinExistence type="inferred from homology"/>
<dbReference type="Proteomes" id="UP000815677">
    <property type="component" value="Unassembled WGS sequence"/>
</dbReference>
<keyword evidence="3" id="KW-0808">Transferase</keyword>
<evidence type="ECO:0000256" key="4">
    <source>
        <dbReference type="ARBA" id="ARBA00022695"/>
    </source>
</evidence>
<dbReference type="PANTHER" id="PTHR32057:SF14">
    <property type="entry name" value="PROTEIN ADENYLYLTRANSFERASE SELO, MITOCHONDRIAL"/>
    <property type="match status" value="1"/>
</dbReference>
<evidence type="ECO:0000256" key="1">
    <source>
        <dbReference type="ARBA" id="ARBA00001946"/>
    </source>
</evidence>
<comment type="cofactor">
    <cofactor evidence="1">
        <name>Mg(2+)</name>
        <dbReference type="ChEBI" id="CHEBI:18420"/>
    </cofactor>
</comment>
<dbReference type="PANTHER" id="PTHR32057">
    <property type="entry name" value="PROTEIN ADENYLYLTRANSFERASE SELO, MITOCHONDRIAL"/>
    <property type="match status" value="1"/>
</dbReference>
<evidence type="ECO:0000256" key="6">
    <source>
        <dbReference type="ARBA" id="ARBA00022741"/>
    </source>
</evidence>
<evidence type="ECO:0000313" key="11">
    <source>
        <dbReference type="Proteomes" id="UP000815677"/>
    </source>
</evidence>
<evidence type="ECO:0000256" key="9">
    <source>
        <dbReference type="ARBA" id="ARBA00031547"/>
    </source>
</evidence>
<evidence type="ECO:0000256" key="5">
    <source>
        <dbReference type="ARBA" id="ARBA00022723"/>
    </source>
</evidence>
<protein>
    <recommendedName>
        <fullName evidence="9">Selenoprotein O</fullName>
    </recommendedName>
</protein>
<dbReference type="Pfam" id="PF02696">
    <property type="entry name" value="SelO"/>
    <property type="match status" value="1"/>
</dbReference>
<organism evidence="10 11">
    <name type="scientific">Mycena chlorophos</name>
    <name type="common">Agaric fungus</name>
    <name type="synonym">Agaricus chlorophos</name>
    <dbReference type="NCBI Taxonomy" id="658473"/>
    <lineage>
        <taxon>Eukaryota</taxon>
        <taxon>Fungi</taxon>
        <taxon>Dikarya</taxon>
        <taxon>Basidiomycota</taxon>
        <taxon>Agaricomycotina</taxon>
        <taxon>Agaricomycetes</taxon>
        <taxon>Agaricomycetidae</taxon>
        <taxon>Agaricales</taxon>
        <taxon>Marasmiineae</taxon>
        <taxon>Mycenaceae</taxon>
        <taxon>Mycena</taxon>
    </lineage>
</organism>
<dbReference type="InterPro" id="IPR003846">
    <property type="entry name" value="SelO"/>
</dbReference>
<evidence type="ECO:0000256" key="8">
    <source>
        <dbReference type="ARBA" id="ARBA00022842"/>
    </source>
</evidence>
<evidence type="ECO:0000256" key="7">
    <source>
        <dbReference type="ARBA" id="ARBA00022840"/>
    </source>
</evidence>
<keyword evidence="11" id="KW-1185">Reference proteome</keyword>